<dbReference type="EMBL" id="JAQQWM010000002">
    <property type="protein sequence ID" value="KAK8077446.1"/>
    <property type="molecule type" value="Genomic_DNA"/>
</dbReference>
<protein>
    <submittedName>
        <fullName evidence="2">Uncharacterized protein</fullName>
    </submittedName>
</protein>
<evidence type="ECO:0000256" key="1">
    <source>
        <dbReference type="SAM" id="MobiDB-lite"/>
    </source>
</evidence>
<proteinExistence type="predicted"/>
<accession>A0ABR1W1S7</accession>
<evidence type="ECO:0000313" key="3">
    <source>
        <dbReference type="Proteomes" id="UP001446871"/>
    </source>
</evidence>
<gene>
    <name evidence="2" type="ORF">PG996_003616</name>
</gene>
<organism evidence="2 3">
    <name type="scientific">Apiospora saccharicola</name>
    <dbReference type="NCBI Taxonomy" id="335842"/>
    <lineage>
        <taxon>Eukaryota</taxon>
        <taxon>Fungi</taxon>
        <taxon>Dikarya</taxon>
        <taxon>Ascomycota</taxon>
        <taxon>Pezizomycotina</taxon>
        <taxon>Sordariomycetes</taxon>
        <taxon>Xylariomycetidae</taxon>
        <taxon>Amphisphaeriales</taxon>
        <taxon>Apiosporaceae</taxon>
        <taxon>Apiospora</taxon>
    </lineage>
</organism>
<keyword evidence="3" id="KW-1185">Reference proteome</keyword>
<sequence>MEHWAHSMFGRRSCYPSPPSGLTANSKAKREPLPFCAGQTISSSPSSLVLVLSWALARVGE</sequence>
<comment type="caution">
    <text evidence="2">The sequence shown here is derived from an EMBL/GenBank/DDBJ whole genome shotgun (WGS) entry which is preliminary data.</text>
</comment>
<feature type="region of interest" description="Disordered" evidence="1">
    <location>
        <begin position="1"/>
        <end position="26"/>
    </location>
</feature>
<dbReference type="Proteomes" id="UP001446871">
    <property type="component" value="Unassembled WGS sequence"/>
</dbReference>
<name>A0ABR1W1S7_9PEZI</name>
<evidence type="ECO:0000313" key="2">
    <source>
        <dbReference type="EMBL" id="KAK8077446.1"/>
    </source>
</evidence>
<reference evidence="2 3" key="1">
    <citation type="submission" date="2023-01" db="EMBL/GenBank/DDBJ databases">
        <title>Analysis of 21 Apiospora genomes using comparative genomics revels a genus with tremendous synthesis potential of carbohydrate active enzymes and secondary metabolites.</title>
        <authorList>
            <person name="Sorensen T."/>
        </authorList>
    </citation>
    <scope>NUCLEOTIDE SEQUENCE [LARGE SCALE GENOMIC DNA]</scope>
    <source>
        <strain evidence="2 3">CBS 83171</strain>
    </source>
</reference>